<sequence>MSSLNVSETPSSQPSADRLPPGSRARLARRIVLATAATAVGCSLCACSDIGGTQSDTASASPADTVSASQDAQSAEDAQDAQDDSGGDTFTVALDKTAAWTNGVEAHLSGFGRGTSGEYASPSHKAYLSFSVTMRNGSKSSIDLSLVSVSCPGGADEIVDMDAGFKGAPDAHLLPGKSLTWKEACEFPKTAKSAQIEITPTDITGDGWYRTAIFTGQVR</sequence>
<evidence type="ECO:0000313" key="2">
    <source>
        <dbReference type="EMBL" id="MBP0459934.1"/>
    </source>
</evidence>
<reference evidence="2" key="1">
    <citation type="submission" date="2021-03" db="EMBL/GenBank/DDBJ databases">
        <title>Whole genome sequence of Streptomyces bomunensis MMS17-BM035.</title>
        <authorList>
            <person name="Lee J.H."/>
        </authorList>
    </citation>
    <scope>NUCLEOTIDE SEQUENCE</scope>
    <source>
        <strain evidence="2">MMS17-BM035</strain>
    </source>
</reference>
<proteinExistence type="predicted"/>
<feature type="compositionally biased region" description="Polar residues" evidence="1">
    <location>
        <begin position="1"/>
        <end position="15"/>
    </location>
</feature>
<feature type="compositionally biased region" description="Acidic residues" evidence="1">
    <location>
        <begin position="77"/>
        <end position="86"/>
    </location>
</feature>
<gene>
    <name evidence="2" type="ORF">JFN87_20905</name>
</gene>
<dbReference type="RefSeq" id="WP_209342149.1">
    <property type="nucleotide sequence ID" value="NZ_JAGIQL010000092.1"/>
</dbReference>
<comment type="caution">
    <text evidence="2">The sequence shown here is derived from an EMBL/GenBank/DDBJ whole genome shotgun (WGS) entry which is preliminary data.</text>
</comment>
<protein>
    <recommendedName>
        <fullName evidence="4">DUF4352 domain-containing protein</fullName>
    </recommendedName>
</protein>
<evidence type="ECO:0000313" key="3">
    <source>
        <dbReference type="Proteomes" id="UP000670475"/>
    </source>
</evidence>
<accession>A0A940MET3</accession>
<feature type="compositionally biased region" description="Low complexity" evidence="1">
    <location>
        <begin position="67"/>
        <end position="76"/>
    </location>
</feature>
<dbReference type="EMBL" id="JAGIQL010000092">
    <property type="protein sequence ID" value="MBP0459934.1"/>
    <property type="molecule type" value="Genomic_DNA"/>
</dbReference>
<organism evidence="2 3">
    <name type="scientific">Streptomyces montanisoli</name>
    <dbReference type="NCBI Taxonomy" id="2798581"/>
    <lineage>
        <taxon>Bacteria</taxon>
        <taxon>Bacillati</taxon>
        <taxon>Actinomycetota</taxon>
        <taxon>Actinomycetes</taxon>
        <taxon>Kitasatosporales</taxon>
        <taxon>Streptomycetaceae</taxon>
        <taxon>Streptomyces</taxon>
    </lineage>
</organism>
<evidence type="ECO:0008006" key="4">
    <source>
        <dbReference type="Google" id="ProtNLM"/>
    </source>
</evidence>
<feature type="region of interest" description="Disordered" evidence="1">
    <location>
        <begin position="56"/>
        <end position="89"/>
    </location>
</feature>
<feature type="region of interest" description="Disordered" evidence="1">
    <location>
        <begin position="1"/>
        <end position="23"/>
    </location>
</feature>
<feature type="compositionally biased region" description="Polar residues" evidence="1">
    <location>
        <begin position="56"/>
        <end position="66"/>
    </location>
</feature>
<name>A0A940MET3_9ACTN</name>
<dbReference type="Proteomes" id="UP000670475">
    <property type="component" value="Unassembled WGS sequence"/>
</dbReference>
<evidence type="ECO:0000256" key="1">
    <source>
        <dbReference type="SAM" id="MobiDB-lite"/>
    </source>
</evidence>
<dbReference type="AlphaFoldDB" id="A0A940MET3"/>
<keyword evidence="3" id="KW-1185">Reference proteome</keyword>